<comment type="caution">
    <text evidence="3">The sequence shown here is derived from an EMBL/GenBank/DDBJ whole genome shotgun (WGS) entry which is preliminary data.</text>
</comment>
<dbReference type="Proteomes" id="UP000240957">
    <property type="component" value="Unassembled WGS sequence"/>
</dbReference>
<evidence type="ECO:0000313" key="3">
    <source>
        <dbReference type="EMBL" id="RFC82230.1"/>
    </source>
</evidence>
<organism evidence="3 4">
    <name type="scientific">Acinetobacter sichuanensis</name>
    <dbReference type="NCBI Taxonomy" id="2136183"/>
    <lineage>
        <taxon>Bacteria</taxon>
        <taxon>Pseudomonadati</taxon>
        <taxon>Pseudomonadota</taxon>
        <taxon>Gammaproteobacteria</taxon>
        <taxon>Moraxellales</taxon>
        <taxon>Moraxellaceae</taxon>
        <taxon>Acinetobacter</taxon>
    </lineage>
</organism>
<accession>A0A371YLA3</accession>
<dbReference type="Proteomes" id="UP001595455">
    <property type="component" value="Unassembled WGS sequence"/>
</dbReference>
<keyword evidence="1" id="KW-0472">Membrane</keyword>
<feature type="transmembrane region" description="Helical" evidence="1">
    <location>
        <begin position="119"/>
        <end position="144"/>
    </location>
</feature>
<sequence>MRSWSLLFSALCASIVSVLSLVLPFCLFLKLYHGDLFVAASERSAQRGIEVMLYLTPFLMIMAFVGFWLIFRFLRTPHKMFEIQRFFTVIRCLGIVWLGLIFLCQFLDGRMAEIMESLIFAIISLSVFAVPLLIGIWSGNYIYLKKLNKKWKFKPALPLFRKYKRLQFPPL</sequence>
<keyword evidence="1" id="KW-1133">Transmembrane helix</keyword>
<evidence type="ECO:0000313" key="2">
    <source>
        <dbReference type="EMBL" id="MFC2996093.1"/>
    </source>
</evidence>
<keyword evidence="5" id="KW-1185">Reference proteome</keyword>
<reference evidence="5" key="3">
    <citation type="journal article" date="2019" name="Int. J. Syst. Evol. Microbiol.">
        <title>The Global Catalogue of Microorganisms (GCM) 10K type strain sequencing project: providing services to taxonomists for standard genome sequencing and annotation.</title>
        <authorList>
            <consortium name="The Broad Institute Genomics Platform"/>
            <consortium name="The Broad Institute Genome Sequencing Center for Infectious Disease"/>
            <person name="Wu L."/>
            <person name="Ma J."/>
        </authorList>
    </citation>
    <scope>NUCLEOTIDE SEQUENCE [LARGE SCALE GENOMIC DNA]</scope>
    <source>
        <strain evidence="5">KCTC 62575</strain>
    </source>
</reference>
<reference evidence="2" key="1">
    <citation type="journal article" date="2014" name="Int. J. Syst. Evol. Microbiol.">
        <title>Complete genome of a new Firmicutes species belonging to the dominant human colonic microbiota ('Ruminococcus bicirculans') reveals two chromosomes and a selective capacity to utilize plant glucans.</title>
        <authorList>
            <consortium name="NISC Comparative Sequencing Program"/>
            <person name="Wegmann U."/>
            <person name="Louis P."/>
            <person name="Goesmann A."/>
            <person name="Henrissat B."/>
            <person name="Duncan S.H."/>
            <person name="Flint H.J."/>
        </authorList>
    </citation>
    <scope>NUCLEOTIDE SEQUENCE</scope>
    <source>
        <strain evidence="2">KCTC 62575</strain>
    </source>
</reference>
<proteinExistence type="predicted"/>
<name>A0A371YLA3_9GAMM</name>
<protein>
    <submittedName>
        <fullName evidence="3">Uncharacterized protein</fullName>
    </submittedName>
</protein>
<gene>
    <name evidence="2" type="ORF">ACFODO_12605</name>
    <name evidence="3" type="ORF">C9E89_017570</name>
</gene>
<evidence type="ECO:0000256" key="1">
    <source>
        <dbReference type="SAM" id="Phobius"/>
    </source>
</evidence>
<feature type="transmembrane region" description="Helical" evidence="1">
    <location>
        <begin position="51"/>
        <end position="74"/>
    </location>
</feature>
<dbReference type="EMBL" id="JBHRSF010000053">
    <property type="protein sequence ID" value="MFC2996093.1"/>
    <property type="molecule type" value="Genomic_DNA"/>
</dbReference>
<dbReference type="EMBL" id="PYIX02000039">
    <property type="protein sequence ID" value="RFC82230.1"/>
    <property type="molecule type" value="Genomic_DNA"/>
</dbReference>
<evidence type="ECO:0000313" key="4">
    <source>
        <dbReference type="Proteomes" id="UP000240957"/>
    </source>
</evidence>
<dbReference type="OrthoDB" id="6695244at2"/>
<reference evidence="2" key="4">
    <citation type="submission" date="2024-09" db="EMBL/GenBank/DDBJ databases">
        <authorList>
            <person name="Sun Q."/>
            <person name="Mori K."/>
        </authorList>
    </citation>
    <scope>NUCLEOTIDE SEQUENCE</scope>
    <source>
        <strain evidence="2">KCTC 62575</strain>
    </source>
</reference>
<evidence type="ECO:0000313" key="5">
    <source>
        <dbReference type="Proteomes" id="UP001595455"/>
    </source>
</evidence>
<feature type="transmembrane region" description="Helical" evidence="1">
    <location>
        <begin position="86"/>
        <end position="107"/>
    </location>
</feature>
<dbReference type="RefSeq" id="WP_107009631.1">
    <property type="nucleotide sequence ID" value="NZ_JBHRSF010000053.1"/>
</dbReference>
<dbReference type="AlphaFoldDB" id="A0A371YLA3"/>
<reference evidence="3 4" key="2">
    <citation type="submission" date="2018-08" db="EMBL/GenBank/DDBJ databases">
        <title>The draft genome of Acinetobacter sichuanensis strain WCHAc060041.</title>
        <authorList>
            <person name="Qin J."/>
            <person name="Feng Y."/>
            <person name="Zong Z."/>
        </authorList>
    </citation>
    <scope>NUCLEOTIDE SEQUENCE [LARGE SCALE GENOMIC DNA]</scope>
    <source>
        <strain evidence="3 4">WCHAc060041</strain>
    </source>
</reference>
<keyword evidence="1" id="KW-0812">Transmembrane</keyword>